<evidence type="ECO:0000313" key="1">
    <source>
        <dbReference type="EMBL" id="CAD8120802.1"/>
    </source>
</evidence>
<dbReference type="OrthoDB" id="300797at2759"/>
<keyword evidence="2" id="KW-1185">Reference proteome</keyword>
<reference evidence="1" key="1">
    <citation type="submission" date="2021-01" db="EMBL/GenBank/DDBJ databases">
        <authorList>
            <consortium name="Genoscope - CEA"/>
            <person name="William W."/>
        </authorList>
    </citation>
    <scope>NUCLEOTIDE SEQUENCE</scope>
</reference>
<organism evidence="1 2">
    <name type="scientific">Paramecium sonneborni</name>
    <dbReference type="NCBI Taxonomy" id="65129"/>
    <lineage>
        <taxon>Eukaryota</taxon>
        <taxon>Sar</taxon>
        <taxon>Alveolata</taxon>
        <taxon>Ciliophora</taxon>
        <taxon>Intramacronucleata</taxon>
        <taxon>Oligohymenophorea</taxon>
        <taxon>Peniculida</taxon>
        <taxon>Parameciidae</taxon>
        <taxon>Paramecium</taxon>
    </lineage>
</organism>
<proteinExistence type="predicted"/>
<accession>A0A8S1R141</accession>
<sequence length="357" mass="42561">MSFFSRFTKKQYPQQLSQRDQFLQVLGSVLKPNNEFNLQESIEILAQYLIKSEFHILNLFEFLKTITFDFEPKQVIHLLTILHQLLLKEELSLYISNEIRSAKMPWLQNIGILNGITDQIKKCQQNSLVVQQNEIPSQTPSSQFMYVQQCYFYLQLISKNIDLYYAISLNNYPYQAKYEMDHKLMCTWIYKIQNIMNYAIQLLTYNKDYIEIQKVIYIDLLKFHSFICQEITKILDSYATLGRCYALNLYEIFCESNKQYEQLKKFWKQIGLQQPEQCLLSNSLLQEFLFFISKLKVLNHLVYKKKIDIPFPNIKHMRKGSQEEYKLSDENEIQDEILMSNQSIRNLGSFTFSTVQL</sequence>
<gene>
    <name evidence="1" type="ORF">PSON_ATCC_30995.1.T1280054</name>
</gene>
<evidence type="ECO:0000313" key="2">
    <source>
        <dbReference type="Proteomes" id="UP000692954"/>
    </source>
</evidence>
<dbReference type="AlphaFoldDB" id="A0A8S1R141"/>
<dbReference type="Proteomes" id="UP000692954">
    <property type="component" value="Unassembled WGS sequence"/>
</dbReference>
<name>A0A8S1R141_9CILI</name>
<comment type="caution">
    <text evidence="1">The sequence shown here is derived from an EMBL/GenBank/DDBJ whole genome shotgun (WGS) entry which is preliminary data.</text>
</comment>
<dbReference type="EMBL" id="CAJJDN010000128">
    <property type="protein sequence ID" value="CAD8120802.1"/>
    <property type="molecule type" value="Genomic_DNA"/>
</dbReference>
<protein>
    <submittedName>
        <fullName evidence="1">Uncharacterized protein</fullName>
    </submittedName>
</protein>